<dbReference type="RefSeq" id="WP_089968042.1">
    <property type="nucleotide sequence ID" value="NZ_FOCQ01000007.1"/>
</dbReference>
<dbReference type="AlphaFoldDB" id="A0A1H8EUI3"/>
<dbReference type="STRING" id="1173111.SAMN05444955_107174"/>
<sequence>MESTSTMIWNRKLIDPSKERMEKPRTRGCTMVMDKGTGLIAFRDTLELAGAYIDFIKLGFGTAVLTPGAVLREKIILCKQHQVNLYPGGTFFEIAVAQNCLHSYFRTLKELQFEWVEISDGTIDLSRQDREKAIREAIEWGFRVITEVGKKTAGSVATIPELLSTYEHDVKAGAIYIIVEGRENGQNIGIYDDRGEVNSRYVMDVLKEVDPDRIIWETPQKHQQIQILQLVGCNANLGNIPVHEILSVESLRRGLRSDTFCFWNR</sequence>
<dbReference type="OrthoDB" id="7809088at2"/>
<gene>
    <name evidence="2" type="ORF">SAMN05444955_107174</name>
</gene>
<dbReference type="PANTHER" id="PTHR48413:SF1">
    <property type="entry name" value="PROTEIN HEAT-STRESS-ASSOCIATED 32"/>
    <property type="match status" value="1"/>
</dbReference>
<name>A0A1H8EUI3_9BACL</name>
<evidence type="ECO:0000256" key="1">
    <source>
        <dbReference type="ARBA" id="ARBA00010424"/>
    </source>
</evidence>
<dbReference type="EMBL" id="FOCQ01000007">
    <property type="protein sequence ID" value="SEN23040.1"/>
    <property type="molecule type" value="Genomic_DNA"/>
</dbReference>
<dbReference type="Pfam" id="PF02679">
    <property type="entry name" value="ComA"/>
    <property type="match status" value="1"/>
</dbReference>
<organism evidence="2 3">
    <name type="scientific">Lihuaxuella thermophila</name>
    <dbReference type="NCBI Taxonomy" id="1173111"/>
    <lineage>
        <taxon>Bacteria</taxon>
        <taxon>Bacillati</taxon>
        <taxon>Bacillota</taxon>
        <taxon>Bacilli</taxon>
        <taxon>Bacillales</taxon>
        <taxon>Thermoactinomycetaceae</taxon>
        <taxon>Lihuaxuella</taxon>
    </lineage>
</organism>
<evidence type="ECO:0000313" key="2">
    <source>
        <dbReference type="EMBL" id="SEN23040.1"/>
    </source>
</evidence>
<dbReference type="Gene3D" id="3.20.20.70">
    <property type="entry name" value="Aldolase class I"/>
    <property type="match status" value="1"/>
</dbReference>
<dbReference type="InterPro" id="IPR003830">
    <property type="entry name" value="ComA_synth"/>
</dbReference>
<dbReference type="SUPFAM" id="SSF102110">
    <property type="entry name" value="(2r)-phospho-3-sulfolactate synthase ComA"/>
    <property type="match status" value="1"/>
</dbReference>
<protein>
    <submittedName>
        <fullName evidence="2">Phosphosulfolactate synthase</fullName>
    </submittedName>
</protein>
<dbReference type="InterPro" id="IPR036112">
    <property type="entry name" value="ComA_synth_sf"/>
</dbReference>
<reference evidence="2 3" key="1">
    <citation type="submission" date="2016-10" db="EMBL/GenBank/DDBJ databases">
        <authorList>
            <person name="de Groot N.N."/>
        </authorList>
    </citation>
    <scope>NUCLEOTIDE SEQUENCE [LARGE SCALE GENOMIC DNA]</scope>
    <source>
        <strain evidence="2 3">DSM 46701</strain>
    </source>
</reference>
<dbReference type="PANTHER" id="PTHR48413">
    <property type="match status" value="1"/>
</dbReference>
<keyword evidence="3" id="KW-1185">Reference proteome</keyword>
<accession>A0A1H8EUI3</accession>
<dbReference type="Proteomes" id="UP000199695">
    <property type="component" value="Unassembled WGS sequence"/>
</dbReference>
<proteinExistence type="inferred from homology"/>
<evidence type="ECO:0000313" key="3">
    <source>
        <dbReference type="Proteomes" id="UP000199695"/>
    </source>
</evidence>
<comment type="similarity">
    <text evidence="1">Belongs to the phosphosulfolactate synthase family.</text>
</comment>
<dbReference type="InterPro" id="IPR013785">
    <property type="entry name" value="Aldolase_TIM"/>
</dbReference>